<dbReference type="InterPro" id="IPR036390">
    <property type="entry name" value="WH_DNA-bd_sf"/>
</dbReference>
<feature type="domain" description="HTH gntR-type" evidence="4">
    <location>
        <begin position="10"/>
        <end position="78"/>
    </location>
</feature>
<organism evidence="5 6">
    <name type="scientific">Pusillibacter faecalis</name>
    <dbReference type="NCBI Taxonomy" id="2714358"/>
    <lineage>
        <taxon>Bacteria</taxon>
        <taxon>Bacillati</taxon>
        <taxon>Bacillota</taxon>
        <taxon>Clostridia</taxon>
        <taxon>Eubacteriales</taxon>
        <taxon>Oscillospiraceae</taxon>
        <taxon>Pusillibacter</taxon>
    </lineage>
</organism>
<dbReference type="PANTHER" id="PTHR38445:SF9">
    <property type="entry name" value="HTH-TYPE TRANSCRIPTIONAL REPRESSOR YTRA"/>
    <property type="match status" value="1"/>
</dbReference>
<accession>A0A810QI07</accession>
<evidence type="ECO:0000313" key="6">
    <source>
        <dbReference type="Proteomes" id="UP000679848"/>
    </source>
</evidence>
<dbReference type="EMBL" id="AP023420">
    <property type="protein sequence ID" value="BCK84073.1"/>
    <property type="molecule type" value="Genomic_DNA"/>
</dbReference>
<dbReference type="GO" id="GO:0003677">
    <property type="term" value="F:DNA binding"/>
    <property type="evidence" value="ECO:0007669"/>
    <property type="project" value="UniProtKB-KW"/>
</dbReference>
<dbReference type="KEGG" id="pfaa:MM59RIKEN_13920"/>
<dbReference type="PROSITE" id="PS50949">
    <property type="entry name" value="HTH_GNTR"/>
    <property type="match status" value="1"/>
</dbReference>
<dbReference type="Pfam" id="PF00392">
    <property type="entry name" value="GntR"/>
    <property type="match status" value="1"/>
</dbReference>
<evidence type="ECO:0000259" key="4">
    <source>
        <dbReference type="PROSITE" id="PS50949"/>
    </source>
</evidence>
<dbReference type="SMART" id="SM00345">
    <property type="entry name" value="HTH_GNTR"/>
    <property type="match status" value="1"/>
</dbReference>
<dbReference type="AlphaFoldDB" id="A0A810QI07"/>
<keyword evidence="2" id="KW-0238">DNA-binding</keyword>
<dbReference type="Gene3D" id="1.10.10.10">
    <property type="entry name" value="Winged helix-like DNA-binding domain superfamily/Winged helix DNA-binding domain"/>
    <property type="match status" value="1"/>
</dbReference>
<keyword evidence="1" id="KW-0805">Transcription regulation</keyword>
<dbReference type="GO" id="GO:0003700">
    <property type="term" value="F:DNA-binding transcription factor activity"/>
    <property type="evidence" value="ECO:0007669"/>
    <property type="project" value="InterPro"/>
</dbReference>
<protein>
    <submittedName>
        <fullName evidence="5">GntR family transcriptional regulator</fullName>
    </submittedName>
</protein>
<dbReference type="SUPFAM" id="SSF46785">
    <property type="entry name" value="Winged helix' DNA-binding domain"/>
    <property type="match status" value="1"/>
</dbReference>
<dbReference type="RefSeq" id="WP_187029950.1">
    <property type="nucleotide sequence ID" value="NZ_AP023420.1"/>
</dbReference>
<evidence type="ECO:0000313" key="5">
    <source>
        <dbReference type="EMBL" id="BCK84073.1"/>
    </source>
</evidence>
<dbReference type="InterPro" id="IPR000524">
    <property type="entry name" value="Tscrpt_reg_HTH_GntR"/>
</dbReference>
<dbReference type="Proteomes" id="UP000679848">
    <property type="component" value="Chromosome"/>
</dbReference>
<sequence>MISLNYRDSRPIYEQIKDGLKKLIVTGGLAADERLPSVRALATQLSINPNTIQRAYNELEGEGYIYSIPGKGSFAAANAGADENRKRELLNKVREILAELRYLGVSRQELLDLIEEEALRPPAGGAVSAAAETAIGSCGTTRQEERI</sequence>
<keyword evidence="3" id="KW-0804">Transcription</keyword>
<dbReference type="CDD" id="cd07377">
    <property type="entry name" value="WHTH_GntR"/>
    <property type="match status" value="1"/>
</dbReference>
<evidence type="ECO:0000256" key="1">
    <source>
        <dbReference type="ARBA" id="ARBA00023015"/>
    </source>
</evidence>
<dbReference type="InterPro" id="IPR036388">
    <property type="entry name" value="WH-like_DNA-bd_sf"/>
</dbReference>
<keyword evidence="6" id="KW-1185">Reference proteome</keyword>
<dbReference type="PANTHER" id="PTHR38445">
    <property type="entry name" value="HTH-TYPE TRANSCRIPTIONAL REPRESSOR YTRA"/>
    <property type="match status" value="1"/>
</dbReference>
<reference evidence="5" key="1">
    <citation type="submission" date="2020-09" db="EMBL/GenBank/DDBJ databases">
        <title>New species isolated from human feces.</title>
        <authorList>
            <person name="Kitahara M."/>
            <person name="Shigeno Y."/>
            <person name="Shime M."/>
            <person name="Matsumoto Y."/>
            <person name="Nakamura S."/>
            <person name="Motooka D."/>
            <person name="Fukuoka S."/>
            <person name="Nishikawa H."/>
            <person name="Benno Y."/>
        </authorList>
    </citation>
    <scope>NUCLEOTIDE SEQUENCE</scope>
    <source>
        <strain evidence="5">MM59</strain>
    </source>
</reference>
<evidence type="ECO:0000256" key="2">
    <source>
        <dbReference type="ARBA" id="ARBA00023125"/>
    </source>
</evidence>
<gene>
    <name evidence="5" type="ORF">MM59RIKEN_13920</name>
</gene>
<proteinExistence type="predicted"/>
<evidence type="ECO:0000256" key="3">
    <source>
        <dbReference type="ARBA" id="ARBA00023163"/>
    </source>
</evidence>
<name>A0A810QI07_9FIRM</name>